<dbReference type="Proteomes" id="UP000054466">
    <property type="component" value="Unassembled WGS sequence"/>
</dbReference>
<accession>A0A0D2D5L3</accession>
<keyword evidence="2" id="KW-1133">Transmembrane helix</keyword>
<dbReference type="RefSeq" id="XP_016251160.1">
    <property type="nucleotide sequence ID" value="XM_016389258.1"/>
</dbReference>
<keyword evidence="2" id="KW-0472">Membrane</keyword>
<protein>
    <submittedName>
        <fullName evidence="3">Uncharacterized protein</fullName>
    </submittedName>
</protein>
<feature type="transmembrane region" description="Helical" evidence="2">
    <location>
        <begin position="175"/>
        <end position="200"/>
    </location>
</feature>
<dbReference type="OrthoDB" id="4161707at2759"/>
<dbReference type="VEuPathDB" id="FungiDB:PV07_02635"/>
<dbReference type="GeneID" id="27341829"/>
<evidence type="ECO:0000256" key="2">
    <source>
        <dbReference type="SAM" id="Phobius"/>
    </source>
</evidence>
<feature type="region of interest" description="Disordered" evidence="1">
    <location>
        <begin position="1"/>
        <end position="126"/>
    </location>
</feature>
<evidence type="ECO:0000256" key="1">
    <source>
        <dbReference type="SAM" id="MobiDB-lite"/>
    </source>
</evidence>
<dbReference type="HOGENOM" id="CLU_471718_0_0_1"/>
<dbReference type="EMBL" id="KN847041">
    <property type="protein sequence ID" value="KIW30944.1"/>
    <property type="molecule type" value="Genomic_DNA"/>
</dbReference>
<evidence type="ECO:0000313" key="3">
    <source>
        <dbReference type="EMBL" id="KIW30944.1"/>
    </source>
</evidence>
<feature type="compositionally biased region" description="Basic residues" evidence="1">
    <location>
        <begin position="66"/>
        <end position="80"/>
    </location>
</feature>
<reference evidence="3 4" key="1">
    <citation type="submission" date="2015-01" db="EMBL/GenBank/DDBJ databases">
        <title>The Genome Sequence of Cladophialophora immunda CBS83496.</title>
        <authorList>
            <consortium name="The Broad Institute Genomics Platform"/>
            <person name="Cuomo C."/>
            <person name="de Hoog S."/>
            <person name="Gorbushina A."/>
            <person name="Stielow B."/>
            <person name="Teixiera M."/>
            <person name="Abouelleil A."/>
            <person name="Chapman S.B."/>
            <person name="Priest M."/>
            <person name="Young S.K."/>
            <person name="Wortman J."/>
            <person name="Nusbaum C."/>
            <person name="Birren B."/>
        </authorList>
    </citation>
    <scope>NUCLEOTIDE SEQUENCE [LARGE SCALE GENOMIC DNA]</scope>
    <source>
        <strain evidence="3 4">CBS 83496</strain>
    </source>
</reference>
<keyword evidence="2" id="KW-0812">Transmembrane</keyword>
<organism evidence="3 4">
    <name type="scientific">Cladophialophora immunda</name>
    <dbReference type="NCBI Taxonomy" id="569365"/>
    <lineage>
        <taxon>Eukaryota</taxon>
        <taxon>Fungi</taxon>
        <taxon>Dikarya</taxon>
        <taxon>Ascomycota</taxon>
        <taxon>Pezizomycotina</taxon>
        <taxon>Eurotiomycetes</taxon>
        <taxon>Chaetothyriomycetidae</taxon>
        <taxon>Chaetothyriales</taxon>
        <taxon>Herpotrichiellaceae</taxon>
        <taxon>Cladophialophora</taxon>
    </lineage>
</organism>
<evidence type="ECO:0000313" key="4">
    <source>
        <dbReference type="Proteomes" id="UP000054466"/>
    </source>
</evidence>
<gene>
    <name evidence="3" type="ORF">PV07_02635</name>
</gene>
<feature type="compositionally biased region" description="Basic and acidic residues" evidence="1">
    <location>
        <begin position="10"/>
        <end position="24"/>
    </location>
</feature>
<name>A0A0D2D5L3_9EURO</name>
<keyword evidence="4" id="KW-1185">Reference proteome</keyword>
<dbReference type="AlphaFoldDB" id="A0A0D2D5L3"/>
<proteinExistence type="predicted"/>
<sequence>MLPPRQGQRILREQRNGINEERSRPQRTQSDTDPGNPGASGASFGGGSHDALNASVSDEMPPLSRKPQRRRSTSRKRKPLQIRPQEHQSDQQLDAPEPFASRKRKKSFNSSGAAVPSTHADHARRRNRSTLLQKSSPHAAFLERLCTWASIGLETLGNFVNICLAASRNVTTSPWFGFTVVLFLILLICMVVLATIFVLVSGVQDSYAVGKGLAHGAYSITVGSAAVGNRYLAWAKHRTLDGAHYLAGAVSVAGMVSKSILCSYPDGETTVQWLGYSCEPMSPEQDIFDTLNKTAIEIGQWANVSSLILPHSTYLRNADLALAKQQLYIKLNPMAFPEKDALDQTMTAYGKGILMAGRQIFTTIINTEFILFMMLAHLNEAERRLKYVSGDHSIKTYSLRSWHTTYQVTRMLSQLLTDLDARLVELIQLIEQCRDTFELVERDGATYGKQIRDARQYVQAEIDKKGILFDLFYVNSPQHQMRESLTAFVFPLPEILEHLRRARDSLWVHQQSLHGARVNFLSMHNSLTTSGPNVVLQQLHGTIQYLASTSANLEIERTRYRKRTEAERISGQHSLPKI</sequence>